<feature type="compositionally biased region" description="Low complexity" evidence="5">
    <location>
        <begin position="563"/>
        <end position="581"/>
    </location>
</feature>
<feature type="compositionally biased region" description="Polar residues" evidence="5">
    <location>
        <begin position="582"/>
        <end position="591"/>
    </location>
</feature>
<accession>A0A8K0UW60</accession>
<dbReference type="InterPro" id="IPR019038">
    <property type="entry name" value="POLD3"/>
</dbReference>
<keyword evidence="7" id="KW-1185">Reference proteome</keyword>
<reference evidence="6" key="1">
    <citation type="journal article" date="2021" name="New Phytol.">
        <title>Evolutionary innovations through gain and loss of genes in the ectomycorrhizal Boletales.</title>
        <authorList>
            <person name="Wu G."/>
            <person name="Miyauchi S."/>
            <person name="Morin E."/>
            <person name="Kuo A."/>
            <person name="Drula E."/>
            <person name="Varga T."/>
            <person name="Kohler A."/>
            <person name="Feng B."/>
            <person name="Cao Y."/>
            <person name="Lipzen A."/>
            <person name="Daum C."/>
            <person name="Hundley H."/>
            <person name="Pangilinan J."/>
            <person name="Johnson J."/>
            <person name="Barry K."/>
            <person name="LaButti K."/>
            <person name="Ng V."/>
            <person name="Ahrendt S."/>
            <person name="Min B."/>
            <person name="Choi I.G."/>
            <person name="Park H."/>
            <person name="Plett J.M."/>
            <person name="Magnuson J."/>
            <person name="Spatafora J.W."/>
            <person name="Nagy L.G."/>
            <person name="Henrissat B."/>
            <person name="Grigoriev I.V."/>
            <person name="Yang Z.L."/>
            <person name="Xu J."/>
            <person name="Martin F.M."/>
        </authorList>
    </citation>
    <scope>NUCLEOTIDE SEQUENCE</scope>
    <source>
        <strain evidence="6">KKN 215</strain>
    </source>
</reference>
<comment type="subcellular location">
    <subcellularLocation>
        <location evidence="1">Nucleus</location>
    </subcellularLocation>
</comment>
<evidence type="ECO:0000313" key="7">
    <source>
        <dbReference type="Proteomes" id="UP000813824"/>
    </source>
</evidence>
<dbReference type="Gene3D" id="3.90.1030.20">
    <property type="entry name" value="DNA polymerase delta, p66 (Cdc27) subunit, wHTH domain"/>
    <property type="match status" value="1"/>
</dbReference>
<feature type="compositionally biased region" description="Basic and acidic residues" evidence="5">
    <location>
        <begin position="280"/>
        <end position="293"/>
    </location>
</feature>
<keyword evidence="4" id="KW-0539">Nucleus</keyword>
<feature type="region of interest" description="Disordered" evidence="5">
    <location>
        <begin position="193"/>
        <end position="591"/>
    </location>
</feature>
<comment type="caution">
    <text evidence="6">The sequence shown here is derived from an EMBL/GenBank/DDBJ whole genome shotgun (WGS) entry which is preliminary data.</text>
</comment>
<dbReference type="InterPro" id="IPR041913">
    <property type="entry name" value="POLD3_sf"/>
</dbReference>
<dbReference type="PANTHER" id="PTHR17598">
    <property type="entry name" value="DNA POLYMERASE DELTA SUBUNIT 3"/>
    <property type="match status" value="1"/>
</dbReference>
<dbReference type="GO" id="GO:1904161">
    <property type="term" value="P:DNA synthesis involved in UV-damage excision repair"/>
    <property type="evidence" value="ECO:0007669"/>
    <property type="project" value="TreeGrafter"/>
</dbReference>
<organism evidence="6 7">
    <name type="scientific">Cristinia sonorae</name>
    <dbReference type="NCBI Taxonomy" id="1940300"/>
    <lineage>
        <taxon>Eukaryota</taxon>
        <taxon>Fungi</taxon>
        <taxon>Dikarya</taxon>
        <taxon>Basidiomycota</taxon>
        <taxon>Agaricomycotina</taxon>
        <taxon>Agaricomycetes</taxon>
        <taxon>Agaricomycetidae</taxon>
        <taxon>Agaricales</taxon>
        <taxon>Pleurotineae</taxon>
        <taxon>Stephanosporaceae</taxon>
        <taxon>Cristinia</taxon>
    </lineage>
</organism>
<feature type="compositionally biased region" description="Basic and acidic residues" evidence="5">
    <location>
        <begin position="246"/>
        <end position="273"/>
    </location>
</feature>
<dbReference type="AlphaFoldDB" id="A0A8K0UW60"/>
<evidence type="ECO:0000256" key="3">
    <source>
        <dbReference type="ARBA" id="ARBA00022705"/>
    </source>
</evidence>
<sequence length="591" mass="64016">MSKLTDYLTKQLFIEKNVVTYRSLSRAFSLHANEAKNELASFLETPRPAAEQANATFLISGELNVPRKSNTQDTTTTEGDKMVIDMQEEVAVGEVDVEETGGDVIPQTTMLLVPQRDLDNARAKFSRIFAVHIYSLSPSPLHDAGLICSVLPQIYEADAKLSSDASTLLGRIVGPHVHVGKVIAGKVASSSKVAAPSKPALKKEASSVSEPKPKPKETVSESMKKEVKEDPLPPAAKPLKPSGKLDWSKAKAKGANESKLKVNEEKGEAKMEAMEVDLVEDTKKLSVTKENETGKTFTAKTSKAESSTAAQPAEKPKRGTKRKTALQLDSDSEPGSKPSPKPVAKLPSRITTRKSDTEGGSDDDVTSRQSTPPAPVRPKGKKAILSDDEEDDVPVAKSKGKRKIAAKKQDDVPQSLKAMFDVDDDEVIQGSSRPTTKIPAKEPSTPPEETPDPVIEVANEDVEMSVEDDTPVPKVPPKKRKEKKVIPVGKNGLKKKRVVKQKTFMDDSGYMVTEDYSEYESVDEEEPEAPKARKGAKAKKTADTPDEPQAAKQSLKAPRRAPSKSSESSAPKKAPPKLTAKGSIQNFFAKK</sequence>
<dbReference type="PANTHER" id="PTHR17598:SF13">
    <property type="entry name" value="DNA POLYMERASE DELTA SUBUNIT 3"/>
    <property type="match status" value="1"/>
</dbReference>
<feature type="compositionally biased region" description="Acidic residues" evidence="5">
    <location>
        <begin position="515"/>
        <end position="527"/>
    </location>
</feature>
<dbReference type="OrthoDB" id="514823at2759"/>
<dbReference type="GO" id="GO:0003887">
    <property type="term" value="F:DNA-directed DNA polymerase activity"/>
    <property type="evidence" value="ECO:0007669"/>
    <property type="project" value="TreeGrafter"/>
</dbReference>
<dbReference type="GO" id="GO:0043625">
    <property type="term" value="C:delta DNA polymerase complex"/>
    <property type="evidence" value="ECO:0007669"/>
    <property type="project" value="InterPro"/>
</dbReference>
<keyword evidence="3" id="KW-0235">DNA replication</keyword>
<evidence type="ECO:0000256" key="5">
    <source>
        <dbReference type="SAM" id="MobiDB-lite"/>
    </source>
</evidence>
<dbReference type="Proteomes" id="UP000813824">
    <property type="component" value="Unassembled WGS sequence"/>
</dbReference>
<gene>
    <name evidence="6" type="ORF">BXZ70DRAFT_420091</name>
</gene>
<feature type="compositionally biased region" description="Basic and acidic residues" evidence="5">
    <location>
        <begin position="201"/>
        <end position="231"/>
    </location>
</feature>
<evidence type="ECO:0000313" key="6">
    <source>
        <dbReference type="EMBL" id="KAH8106155.1"/>
    </source>
</evidence>
<evidence type="ECO:0000256" key="4">
    <source>
        <dbReference type="ARBA" id="ARBA00023242"/>
    </source>
</evidence>
<dbReference type="Pfam" id="PF09507">
    <property type="entry name" value="CDC27"/>
    <property type="match status" value="1"/>
</dbReference>
<proteinExistence type="predicted"/>
<dbReference type="GO" id="GO:0006297">
    <property type="term" value="P:nucleotide-excision repair, DNA gap filling"/>
    <property type="evidence" value="ECO:0007669"/>
    <property type="project" value="TreeGrafter"/>
</dbReference>
<evidence type="ECO:0000256" key="1">
    <source>
        <dbReference type="ARBA" id="ARBA00004123"/>
    </source>
</evidence>
<dbReference type="GO" id="GO:0006271">
    <property type="term" value="P:DNA strand elongation involved in DNA replication"/>
    <property type="evidence" value="ECO:0007669"/>
    <property type="project" value="TreeGrafter"/>
</dbReference>
<feature type="compositionally biased region" description="Acidic residues" evidence="5">
    <location>
        <begin position="458"/>
        <end position="470"/>
    </location>
</feature>
<feature type="compositionally biased region" description="Low complexity" evidence="5">
    <location>
        <begin position="295"/>
        <end position="310"/>
    </location>
</feature>
<evidence type="ECO:0000256" key="2">
    <source>
        <dbReference type="ARBA" id="ARBA00017589"/>
    </source>
</evidence>
<name>A0A8K0UW60_9AGAR</name>
<dbReference type="EMBL" id="JAEVFJ010000003">
    <property type="protein sequence ID" value="KAH8106155.1"/>
    <property type="molecule type" value="Genomic_DNA"/>
</dbReference>
<protein>
    <recommendedName>
        <fullName evidence="2">DNA polymerase delta subunit 3</fullName>
    </recommendedName>
</protein>